<keyword evidence="8" id="KW-0732">Signal</keyword>
<dbReference type="EnsemblPlants" id="EMT02282">
    <property type="protein sequence ID" value="EMT02282"/>
    <property type="gene ID" value="F775_25827"/>
</dbReference>
<keyword evidence="11" id="KW-0418">Kinase</keyword>
<dbReference type="Pfam" id="PF23598">
    <property type="entry name" value="LRR_14"/>
    <property type="match status" value="1"/>
</dbReference>
<dbReference type="InterPro" id="IPR032675">
    <property type="entry name" value="LRR_dom_sf"/>
</dbReference>
<evidence type="ECO:0000256" key="10">
    <source>
        <dbReference type="ARBA" id="ARBA00022741"/>
    </source>
</evidence>
<proteinExistence type="predicted"/>
<dbReference type="InterPro" id="IPR001611">
    <property type="entry name" value="Leu-rich_rpt"/>
</dbReference>
<keyword evidence="9" id="KW-0677">Repeat</keyword>
<evidence type="ECO:0000256" key="13">
    <source>
        <dbReference type="ARBA" id="ARBA00023170"/>
    </source>
</evidence>
<dbReference type="FunFam" id="3.80.10.10:FF:000041">
    <property type="entry name" value="LRR receptor-like serine/threonine-protein kinase ERECTA"/>
    <property type="match status" value="1"/>
</dbReference>
<keyword evidence="12" id="KW-0067">ATP-binding</keyword>
<name>N1QS34_AEGTA</name>
<evidence type="ECO:0000256" key="6">
    <source>
        <dbReference type="ARBA" id="ARBA00022614"/>
    </source>
</evidence>
<dbReference type="Gene3D" id="3.80.10.10">
    <property type="entry name" value="Ribonuclease Inhibitor"/>
    <property type="match status" value="1"/>
</dbReference>
<evidence type="ECO:0000256" key="7">
    <source>
        <dbReference type="ARBA" id="ARBA00022679"/>
    </source>
</evidence>
<feature type="domain" description="Disease resistance R13L4/SHOC-2-like LRR" evidence="17">
    <location>
        <begin position="95"/>
        <end position="208"/>
    </location>
</feature>
<dbReference type="EC" id="2.7.11.1" evidence="3"/>
<evidence type="ECO:0000256" key="14">
    <source>
        <dbReference type="ARBA" id="ARBA00023180"/>
    </source>
</evidence>
<keyword evidence="13" id="KW-0675">Receptor</keyword>
<evidence type="ECO:0000256" key="11">
    <source>
        <dbReference type="ARBA" id="ARBA00022777"/>
    </source>
</evidence>
<organism evidence="18">
    <name type="scientific">Aegilops tauschii</name>
    <name type="common">Tausch's goatgrass</name>
    <name type="synonym">Aegilops squarrosa</name>
    <dbReference type="NCBI Taxonomy" id="37682"/>
    <lineage>
        <taxon>Eukaryota</taxon>
        <taxon>Viridiplantae</taxon>
        <taxon>Streptophyta</taxon>
        <taxon>Embryophyta</taxon>
        <taxon>Tracheophyta</taxon>
        <taxon>Spermatophyta</taxon>
        <taxon>Magnoliopsida</taxon>
        <taxon>Liliopsida</taxon>
        <taxon>Poales</taxon>
        <taxon>Poaceae</taxon>
        <taxon>BOP clade</taxon>
        <taxon>Pooideae</taxon>
        <taxon>Triticodae</taxon>
        <taxon>Triticeae</taxon>
        <taxon>Triticinae</taxon>
        <taxon>Aegilops</taxon>
    </lineage>
</organism>
<dbReference type="InterPro" id="IPR055414">
    <property type="entry name" value="LRR_R13L4/SHOC2-like"/>
</dbReference>
<accession>N1QS34</accession>
<keyword evidence="14" id="KW-0325">Glycoprotein</keyword>
<evidence type="ECO:0000256" key="8">
    <source>
        <dbReference type="ARBA" id="ARBA00022729"/>
    </source>
</evidence>
<dbReference type="Pfam" id="PF00560">
    <property type="entry name" value="LRR_1"/>
    <property type="match status" value="4"/>
</dbReference>
<dbReference type="InterPro" id="IPR051716">
    <property type="entry name" value="Plant_RL_S/T_kinase"/>
</dbReference>
<keyword evidence="5" id="KW-0723">Serine/threonine-protein kinase</keyword>
<dbReference type="PANTHER" id="PTHR48053">
    <property type="entry name" value="LEUCINE RICH REPEAT FAMILY PROTEIN, EXPRESSED"/>
    <property type="match status" value="1"/>
</dbReference>
<keyword evidence="6" id="KW-0433">Leucine-rich repeat</keyword>
<dbReference type="PANTHER" id="PTHR48053:SF71">
    <property type="entry name" value="LEUCINE RICH REPEAT FAMILY PROTEIN, EXPRESSED"/>
    <property type="match status" value="1"/>
</dbReference>
<protein>
    <recommendedName>
        <fullName evidence="3">non-specific serine/threonine protein kinase</fullName>
        <ecNumber evidence="3">2.7.11.1</ecNumber>
    </recommendedName>
</protein>
<evidence type="ECO:0000256" key="4">
    <source>
        <dbReference type="ARBA" id="ARBA00022475"/>
    </source>
</evidence>
<evidence type="ECO:0000256" key="2">
    <source>
        <dbReference type="ARBA" id="ARBA00004236"/>
    </source>
</evidence>
<keyword evidence="4" id="KW-0472">Membrane</keyword>
<reference evidence="18" key="1">
    <citation type="submission" date="2015-06" db="UniProtKB">
        <authorList>
            <consortium name="EnsemblPlants"/>
        </authorList>
    </citation>
    <scope>IDENTIFICATION</scope>
</reference>
<evidence type="ECO:0000313" key="18">
    <source>
        <dbReference type="EnsemblPlants" id="EMT02282"/>
    </source>
</evidence>
<evidence type="ECO:0000256" key="1">
    <source>
        <dbReference type="ARBA" id="ARBA00004167"/>
    </source>
</evidence>
<keyword evidence="10" id="KW-0547">Nucleotide-binding</keyword>
<evidence type="ECO:0000256" key="9">
    <source>
        <dbReference type="ARBA" id="ARBA00022737"/>
    </source>
</evidence>
<evidence type="ECO:0000256" key="12">
    <source>
        <dbReference type="ARBA" id="ARBA00022840"/>
    </source>
</evidence>
<comment type="catalytic activity">
    <reaction evidence="16">
        <text>L-seryl-[protein] + ATP = O-phospho-L-seryl-[protein] + ADP + H(+)</text>
        <dbReference type="Rhea" id="RHEA:17989"/>
        <dbReference type="Rhea" id="RHEA-COMP:9863"/>
        <dbReference type="Rhea" id="RHEA-COMP:11604"/>
        <dbReference type="ChEBI" id="CHEBI:15378"/>
        <dbReference type="ChEBI" id="CHEBI:29999"/>
        <dbReference type="ChEBI" id="CHEBI:30616"/>
        <dbReference type="ChEBI" id="CHEBI:83421"/>
        <dbReference type="ChEBI" id="CHEBI:456216"/>
        <dbReference type="EC" id="2.7.11.1"/>
    </reaction>
</comment>
<keyword evidence="7" id="KW-0808">Transferase</keyword>
<dbReference type="AlphaFoldDB" id="N1QS34"/>
<evidence type="ECO:0000256" key="15">
    <source>
        <dbReference type="ARBA" id="ARBA00047899"/>
    </source>
</evidence>
<evidence type="ECO:0000256" key="5">
    <source>
        <dbReference type="ARBA" id="ARBA00022527"/>
    </source>
</evidence>
<evidence type="ECO:0000256" key="16">
    <source>
        <dbReference type="ARBA" id="ARBA00048679"/>
    </source>
</evidence>
<comment type="catalytic activity">
    <reaction evidence="15">
        <text>L-threonyl-[protein] + ATP = O-phospho-L-threonyl-[protein] + ADP + H(+)</text>
        <dbReference type="Rhea" id="RHEA:46608"/>
        <dbReference type="Rhea" id="RHEA-COMP:11060"/>
        <dbReference type="Rhea" id="RHEA-COMP:11605"/>
        <dbReference type="ChEBI" id="CHEBI:15378"/>
        <dbReference type="ChEBI" id="CHEBI:30013"/>
        <dbReference type="ChEBI" id="CHEBI:30616"/>
        <dbReference type="ChEBI" id="CHEBI:61977"/>
        <dbReference type="ChEBI" id="CHEBI:456216"/>
        <dbReference type="EC" id="2.7.11.1"/>
    </reaction>
</comment>
<keyword evidence="4" id="KW-1003">Cell membrane</keyword>
<dbReference type="SMART" id="SM00369">
    <property type="entry name" value="LRR_TYP"/>
    <property type="match status" value="4"/>
</dbReference>
<comment type="subcellular location">
    <subcellularLocation>
        <location evidence="2">Cell membrane</location>
    </subcellularLocation>
    <subcellularLocation>
        <location evidence="1">Membrane</location>
        <topology evidence="1">Single-pass membrane protein</topology>
    </subcellularLocation>
</comment>
<dbReference type="GO" id="GO:0005524">
    <property type="term" value="F:ATP binding"/>
    <property type="evidence" value="ECO:0007669"/>
    <property type="project" value="UniProtKB-KW"/>
</dbReference>
<sequence length="316" mass="34453">MFSHFWALFYIACLLLLRCVLHGNFQRITKNNCISLTFTTVEATSLYRCASLRHLDLSYNYLKGELPAGIGRALGANLTSLMLNGNYFTGTIPTSLSRLQNLRSLELDNNYLAGTIPPELGALRGLQTLTLGYNSFGMGELPASFKNLTKLKILQARSSNLTSDFPSYVTEMSELGELGLSINALTGSIPPGHWNLTKLRFLTVYANNLTGEVIIDDGAFGVLNLVTIDLSADHKLSEPIPKAVAHLPKLQTLNLFYNNFSGQIPEGLCENGKLEYLNVGQNILSGSIPASLAGCATLKRLILSNNKLSGNVPSFF</sequence>
<dbReference type="SUPFAM" id="SSF52058">
    <property type="entry name" value="L domain-like"/>
    <property type="match status" value="1"/>
</dbReference>
<evidence type="ECO:0000256" key="3">
    <source>
        <dbReference type="ARBA" id="ARBA00012513"/>
    </source>
</evidence>
<dbReference type="FunFam" id="3.80.10.10:FF:000383">
    <property type="entry name" value="Leucine-rich repeat receptor protein kinase EMS1"/>
    <property type="match status" value="1"/>
</dbReference>
<evidence type="ECO:0000259" key="17">
    <source>
        <dbReference type="Pfam" id="PF23598"/>
    </source>
</evidence>
<dbReference type="GO" id="GO:0005886">
    <property type="term" value="C:plasma membrane"/>
    <property type="evidence" value="ECO:0007669"/>
    <property type="project" value="UniProtKB-SubCell"/>
</dbReference>
<dbReference type="InterPro" id="IPR003591">
    <property type="entry name" value="Leu-rich_rpt_typical-subtyp"/>
</dbReference>
<dbReference type="GO" id="GO:0004674">
    <property type="term" value="F:protein serine/threonine kinase activity"/>
    <property type="evidence" value="ECO:0007669"/>
    <property type="project" value="UniProtKB-KW"/>
</dbReference>